<keyword evidence="2" id="KW-0328">Glycosyltransferase</keyword>
<gene>
    <name evidence="5" type="ORF">EDB95_4115</name>
</gene>
<reference evidence="5 6" key="1">
    <citation type="submission" date="2019-03" db="EMBL/GenBank/DDBJ databases">
        <title>Genomic Encyclopedia of Type Strains, Phase IV (KMG-IV): sequencing the most valuable type-strain genomes for metagenomic binning, comparative biology and taxonomic classification.</title>
        <authorList>
            <person name="Goeker M."/>
        </authorList>
    </citation>
    <scope>NUCLEOTIDE SEQUENCE [LARGE SCALE GENOMIC DNA]</scope>
    <source>
        <strain evidence="5 6">DSM 100059</strain>
    </source>
</reference>
<feature type="domain" description="Glycosyltransferase 2-like" evidence="4">
    <location>
        <begin position="6"/>
        <end position="115"/>
    </location>
</feature>
<dbReference type="EMBL" id="SODV01000002">
    <property type="protein sequence ID" value="TDW96289.1"/>
    <property type="molecule type" value="Genomic_DNA"/>
</dbReference>
<dbReference type="InterPro" id="IPR029044">
    <property type="entry name" value="Nucleotide-diphossugar_trans"/>
</dbReference>
<dbReference type="Proteomes" id="UP000294498">
    <property type="component" value="Unassembled WGS sequence"/>
</dbReference>
<proteinExistence type="inferred from homology"/>
<organism evidence="5 6">
    <name type="scientific">Dinghuibacter silviterrae</name>
    <dbReference type="NCBI Taxonomy" id="1539049"/>
    <lineage>
        <taxon>Bacteria</taxon>
        <taxon>Pseudomonadati</taxon>
        <taxon>Bacteroidota</taxon>
        <taxon>Chitinophagia</taxon>
        <taxon>Chitinophagales</taxon>
        <taxon>Chitinophagaceae</taxon>
        <taxon>Dinghuibacter</taxon>
    </lineage>
</organism>
<comment type="caution">
    <text evidence="5">The sequence shown here is derived from an EMBL/GenBank/DDBJ whole genome shotgun (WGS) entry which is preliminary data.</text>
</comment>
<dbReference type="PANTHER" id="PTHR43179:SF12">
    <property type="entry name" value="GALACTOFURANOSYLTRANSFERASE GLFT2"/>
    <property type="match status" value="1"/>
</dbReference>
<dbReference type="PANTHER" id="PTHR43179">
    <property type="entry name" value="RHAMNOSYLTRANSFERASE WBBL"/>
    <property type="match status" value="1"/>
</dbReference>
<dbReference type="InterPro" id="IPR021067">
    <property type="entry name" value="Glycosyltransferase"/>
</dbReference>
<evidence type="ECO:0000313" key="5">
    <source>
        <dbReference type="EMBL" id="TDW96289.1"/>
    </source>
</evidence>
<comment type="similarity">
    <text evidence="1">Belongs to the glycosyltransferase 2 family.</text>
</comment>
<accession>A0A4R8DFC4</accession>
<evidence type="ECO:0000256" key="1">
    <source>
        <dbReference type="ARBA" id="ARBA00006739"/>
    </source>
</evidence>
<evidence type="ECO:0000256" key="3">
    <source>
        <dbReference type="ARBA" id="ARBA00022679"/>
    </source>
</evidence>
<dbReference type="RefSeq" id="WP_133996455.1">
    <property type="nucleotide sequence ID" value="NZ_SODV01000002.1"/>
</dbReference>
<dbReference type="AlphaFoldDB" id="A0A4R8DFC4"/>
<protein>
    <recommendedName>
        <fullName evidence="4">Glycosyltransferase 2-like domain-containing protein</fullName>
    </recommendedName>
</protein>
<evidence type="ECO:0000259" key="4">
    <source>
        <dbReference type="Pfam" id="PF00535"/>
    </source>
</evidence>
<dbReference type="InterPro" id="IPR001173">
    <property type="entry name" value="Glyco_trans_2-like"/>
</dbReference>
<name>A0A4R8DFC4_9BACT</name>
<dbReference type="CDD" id="cd04186">
    <property type="entry name" value="GT_2_like_c"/>
    <property type="match status" value="1"/>
</dbReference>
<evidence type="ECO:0000256" key="2">
    <source>
        <dbReference type="ARBA" id="ARBA00022676"/>
    </source>
</evidence>
<dbReference type="SUPFAM" id="SSF53448">
    <property type="entry name" value="Nucleotide-diphospho-sugar transferases"/>
    <property type="match status" value="1"/>
</dbReference>
<dbReference type="Pfam" id="PF00535">
    <property type="entry name" value="Glycos_transf_2"/>
    <property type="match status" value="1"/>
</dbReference>
<keyword evidence="6" id="KW-1185">Reference proteome</keyword>
<dbReference type="OrthoDB" id="9771846at2"/>
<dbReference type="Pfam" id="PF11397">
    <property type="entry name" value="GlcNAc"/>
    <property type="match status" value="1"/>
</dbReference>
<keyword evidence="3" id="KW-0808">Transferase</keyword>
<dbReference type="Gene3D" id="3.90.550.10">
    <property type="entry name" value="Spore Coat Polysaccharide Biosynthesis Protein SpsA, Chain A"/>
    <property type="match status" value="1"/>
</dbReference>
<sequence length="347" mass="38656">MSTIAIVILNWNGRSYLEQFLPGVLASAGAAVEVILADNASTDDSVSFVEKTFPTVKVIRNSTNGGYALGYNEALAKVSADYYVLLNSDVEVTPGWLEPLKALMDGDPGIGACQPKILAYHDRQSFEYAGAAGGWMDVLGYPFARGRIFETCEIDHGQYDSVAPISWASGAALFIRARVFHETGGLDPYFFAHQEEIDLCWRLQAAGYRLFACPASVVYHVGGGTLPKGNRRKVMLNYRNNLLLLLKNMPYGRLCWVFPLRYLLDIVAAYRELAHGNVVYWKAILQAHAQVWCWLFSRSKPGAWPPKRIMPPDGMYAGSVVWEYFVRGVKTFDEIMEKDLSSPSKSQ</sequence>
<dbReference type="GO" id="GO:0016757">
    <property type="term" value="F:glycosyltransferase activity"/>
    <property type="evidence" value="ECO:0007669"/>
    <property type="project" value="UniProtKB-KW"/>
</dbReference>
<evidence type="ECO:0000313" key="6">
    <source>
        <dbReference type="Proteomes" id="UP000294498"/>
    </source>
</evidence>